<organism evidence="8 9">
    <name type="scientific">Dyella acidisoli</name>
    <dbReference type="NCBI Taxonomy" id="1867834"/>
    <lineage>
        <taxon>Bacteria</taxon>
        <taxon>Pseudomonadati</taxon>
        <taxon>Pseudomonadota</taxon>
        <taxon>Gammaproteobacteria</taxon>
        <taxon>Lysobacterales</taxon>
        <taxon>Rhodanobacteraceae</taxon>
        <taxon>Dyella</taxon>
    </lineage>
</organism>
<proteinExistence type="inferred from homology"/>
<dbReference type="PIRSF" id="PIRSF006324">
    <property type="entry name" value="LeuE"/>
    <property type="match status" value="1"/>
</dbReference>
<dbReference type="EMBL" id="BSOB01000005">
    <property type="protein sequence ID" value="GLQ91716.1"/>
    <property type="molecule type" value="Genomic_DNA"/>
</dbReference>
<comment type="similarity">
    <text evidence="2">Belongs to the Rht family.</text>
</comment>
<evidence type="ECO:0000256" key="6">
    <source>
        <dbReference type="ARBA" id="ARBA00023136"/>
    </source>
</evidence>
<gene>
    <name evidence="8" type="ORF">GCM10007901_06660</name>
</gene>
<dbReference type="InterPro" id="IPR001123">
    <property type="entry name" value="LeuE-type"/>
</dbReference>
<evidence type="ECO:0000256" key="4">
    <source>
        <dbReference type="ARBA" id="ARBA00022692"/>
    </source>
</evidence>
<feature type="transmembrane region" description="Helical" evidence="7">
    <location>
        <begin position="120"/>
        <end position="142"/>
    </location>
</feature>
<keyword evidence="6 7" id="KW-0472">Membrane</keyword>
<feature type="transmembrane region" description="Helical" evidence="7">
    <location>
        <begin position="154"/>
        <end position="175"/>
    </location>
</feature>
<keyword evidence="5 7" id="KW-1133">Transmembrane helix</keyword>
<comment type="subcellular location">
    <subcellularLocation>
        <location evidence="1">Cell membrane</location>
        <topology evidence="1">Multi-pass membrane protein</topology>
    </subcellularLocation>
</comment>
<feature type="transmembrane region" description="Helical" evidence="7">
    <location>
        <begin position="83"/>
        <end position="100"/>
    </location>
</feature>
<evidence type="ECO:0000256" key="3">
    <source>
        <dbReference type="ARBA" id="ARBA00022475"/>
    </source>
</evidence>
<dbReference type="PANTHER" id="PTHR30086">
    <property type="entry name" value="ARGININE EXPORTER PROTEIN ARGO"/>
    <property type="match status" value="1"/>
</dbReference>
<keyword evidence="3" id="KW-1003">Cell membrane</keyword>
<evidence type="ECO:0000256" key="5">
    <source>
        <dbReference type="ARBA" id="ARBA00022989"/>
    </source>
</evidence>
<feature type="transmembrane region" description="Helical" evidence="7">
    <location>
        <begin position="48"/>
        <end position="71"/>
    </location>
</feature>
<evidence type="ECO:0000256" key="7">
    <source>
        <dbReference type="SAM" id="Phobius"/>
    </source>
</evidence>
<evidence type="ECO:0000313" key="9">
    <source>
        <dbReference type="Proteomes" id="UP001156670"/>
    </source>
</evidence>
<name>A0ABQ5XMC1_9GAMM</name>
<keyword evidence="4 7" id="KW-0812">Transmembrane</keyword>
<evidence type="ECO:0000256" key="1">
    <source>
        <dbReference type="ARBA" id="ARBA00004651"/>
    </source>
</evidence>
<evidence type="ECO:0000256" key="2">
    <source>
        <dbReference type="ARBA" id="ARBA00007928"/>
    </source>
</evidence>
<dbReference type="Proteomes" id="UP001156670">
    <property type="component" value="Unassembled WGS sequence"/>
</dbReference>
<sequence>MVIVAFPAQQVSAMNAAFFLTSLLVVASPGTGVLYTVSTGLSRGTRASLLAAVGCAFGAVPHMTVAVLGLAALFRTSAFAFELLKYLGAAYLLYMAWSTLRDRSAFDPSKEVAARSPLRIIVSAILLNLLNPKLPIFFLAFLPQFIAKSDPAPVMHMLALSAVFMLMTLVVFMVYGVFASFMRTHVLARPQVTSWLRRIFAVGFVALSLKLVLSSSRA</sequence>
<accession>A0ABQ5XMC1</accession>
<comment type="caution">
    <text evidence="8">The sequence shown here is derived from an EMBL/GenBank/DDBJ whole genome shotgun (WGS) entry which is preliminary data.</text>
</comment>
<dbReference type="Pfam" id="PF01810">
    <property type="entry name" value="LysE"/>
    <property type="match status" value="1"/>
</dbReference>
<dbReference type="PANTHER" id="PTHR30086:SF14">
    <property type="entry name" value="HOMOSERINE_HOMOSERINE LACTONE EFFLUX PROTEIN"/>
    <property type="match status" value="1"/>
</dbReference>
<keyword evidence="9" id="KW-1185">Reference proteome</keyword>
<evidence type="ECO:0000313" key="8">
    <source>
        <dbReference type="EMBL" id="GLQ91716.1"/>
    </source>
</evidence>
<protein>
    <submittedName>
        <fullName evidence="8">Lysine transporter LysE</fullName>
    </submittedName>
</protein>
<reference evidence="9" key="1">
    <citation type="journal article" date="2019" name="Int. J. Syst. Evol. Microbiol.">
        <title>The Global Catalogue of Microorganisms (GCM) 10K type strain sequencing project: providing services to taxonomists for standard genome sequencing and annotation.</title>
        <authorList>
            <consortium name="The Broad Institute Genomics Platform"/>
            <consortium name="The Broad Institute Genome Sequencing Center for Infectious Disease"/>
            <person name="Wu L."/>
            <person name="Ma J."/>
        </authorList>
    </citation>
    <scope>NUCLEOTIDE SEQUENCE [LARGE SCALE GENOMIC DNA]</scope>
    <source>
        <strain evidence="9">NBRC 111980</strain>
    </source>
</reference>